<dbReference type="InterPro" id="IPR020846">
    <property type="entry name" value="MFS_dom"/>
</dbReference>
<evidence type="ECO:0000313" key="7">
    <source>
        <dbReference type="Proteomes" id="UP000253759"/>
    </source>
</evidence>
<dbReference type="Gene3D" id="1.20.1250.20">
    <property type="entry name" value="MFS general substrate transporter like domains"/>
    <property type="match status" value="2"/>
</dbReference>
<name>A0A369W3D7_9HYPH</name>
<evidence type="ECO:0000259" key="5">
    <source>
        <dbReference type="PROSITE" id="PS50850"/>
    </source>
</evidence>
<dbReference type="PANTHER" id="PTHR43129:SF1">
    <property type="entry name" value="FOSMIDOMYCIN RESISTANCE PROTEIN"/>
    <property type="match status" value="1"/>
</dbReference>
<feature type="transmembrane region" description="Helical" evidence="4">
    <location>
        <begin position="174"/>
        <end position="197"/>
    </location>
</feature>
<dbReference type="PROSITE" id="PS50850">
    <property type="entry name" value="MFS"/>
    <property type="match status" value="1"/>
</dbReference>
<dbReference type="Proteomes" id="UP000253759">
    <property type="component" value="Unassembled WGS sequence"/>
</dbReference>
<dbReference type="Pfam" id="PF07690">
    <property type="entry name" value="MFS_1"/>
    <property type="match status" value="1"/>
</dbReference>
<reference evidence="7" key="1">
    <citation type="submission" date="2018-07" db="EMBL/GenBank/DDBJ databases">
        <authorList>
            <person name="Liu B.-T."/>
            <person name="Du Z."/>
        </authorList>
    </citation>
    <scope>NUCLEOTIDE SEQUENCE [LARGE SCALE GENOMIC DNA]</scope>
    <source>
        <strain evidence="7">XYN52</strain>
    </source>
</reference>
<dbReference type="SUPFAM" id="SSF103473">
    <property type="entry name" value="MFS general substrate transporter"/>
    <property type="match status" value="1"/>
</dbReference>
<dbReference type="AlphaFoldDB" id="A0A369W3D7"/>
<keyword evidence="1 4" id="KW-0812">Transmembrane</keyword>
<evidence type="ECO:0000256" key="4">
    <source>
        <dbReference type="SAM" id="Phobius"/>
    </source>
</evidence>
<dbReference type="InterPro" id="IPR036259">
    <property type="entry name" value="MFS_trans_sf"/>
</dbReference>
<dbReference type="RefSeq" id="WP_114645440.1">
    <property type="nucleotide sequence ID" value="NZ_QQNH01000007.1"/>
</dbReference>
<proteinExistence type="predicted"/>
<protein>
    <submittedName>
        <fullName evidence="6">MFS transporter</fullName>
    </submittedName>
</protein>
<keyword evidence="2 4" id="KW-1133">Transmembrane helix</keyword>
<keyword evidence="7" id="KW-1185">Reference proteome</keyword>
<feature type="transmembrane region" description="Helical" evidence="4">
    <location>
        <begin position="107"/>
        <end position="125"/>
    </location>
</feature>
<feature type="domain" description="Major facilitator superfamily (MFS) profile" evidence="5">
    <location>
        <begin position="20"/>
        <end position="398"/>
    </location>
</feature>
<dbReference type="GO" id="GO:0022857">
    <property type="term" value="F:transmembrane transporter activity"/>
    <property type="evidence" value="ECO:0007669"/>
    <property type="project" value="InterPro"/>
</dbReference>
<feature type="transmembrane region" description="Helical" evidence="4">
    <location>
        <begin position="146"/>
        <end position="168"/>
    </location>
</feature>
<feature type="transmembrane region" description="Helical" evidence="4">
    <location>
        <begin position="288"/>
        <end position="307"/>
    </location>
</feature>
<gene>
    <name evidence="6" type="ORF">DVH29_06875</name>
</gene>
<keyword evidence="3 4" id="KW-0472">Membrane</keyword>
<organism evidence="6 7">
    <name type="scientific">Pelagibacterium lacus</name>
    <dbReference type="NCBI Taxonomy" id="2282655"/>
    <lineage>
        <taxon>Bacteria</taxon>
        <taxon>Pseudomonadati</taxon>
        <taxon>Pseudomonadota</taxon>
        <taxon>Alphaproteobacteria</taxon>
        <taxon>Hyphomicrobiales</taxon>
        <taxon>Devosiaceae</taxon>
        <taxon>Pelagibacterium</taxon>
    </lineage>
</organism>
<dbReference type="EMBL" id="QQNH01000007">
    <property type="protein sequence ID" value="RDE09186.1"/>
    <property type="molecule type" value="Genomic_DNA"/>
</dbReference>
<feature type="transmembrane region" description="Helical" evidence="4">
    <location>
        <begin position="18"/>
        <end position="38"/>
    </location>
</feature>
<dbReference type="CDD" id="cd17478">
    <property type="entry name" value="MFS_FsR"/>
    <property type="match status" value="1"/>
</dbReference>
<comment type="caution">
    <text evidence="6">The sequence shown here is derived from an EMBL/GenBank/DDBJ whole genome shotgun (WGS) entry which is preliminary data.</text>
</comment>
<feature type="transmembrane region" description="Helical" evidence="4">
    <location>
        <begin position="345"/>
        <end position="363"/>
    </location>
</feature>
<feature type="transmembrane region" description="Helical" evidence="4">
    <location>
        <begin position="313"/>
        <end position="333"/>
    </location>
</feature>
<evidence type="ECO:0000256" key="1">
    <source>
        <dbReference type="ARBA" id="ARBA00022692"/>
    </source>
</evidence>
<dbReference type="PANTHER" id="PTHR43129">
    <property type="entry name" value="FOSMIDOMYCIN RESISTANCE PROTEIN"/>
    <property type="match status" value="1"/>
</dbReference>
<evidence type="ECO:0000313" key="6">
    <source>
        <dbReference type="EMBL" id="RDE09186.1"/>
    </source>
</evidence>
<evidence type="ECO:0000256" key="3">
    <source>
        <dbReference type="ARBA" id="ARBA00023136"/>
    </source>
</evidence>
<dbReference type="OrthoDB" id="9770492at2"/>
<feature type="transmembrane region" description="Helical" evidence="4">
    <location>
        <begin position="58"/>
        <end position="78"/>
    </location>
</feature>
<dbReference type="InterPro" id="IPR011701">
    <property type="entry name" value="MFS"/>
</dbReference>
<feature type="transmembrane region" description="Helical" evidence="4">
    <location>
        <begin position="261"/>
        <end position="281"/>
    </location>
</feature>
<evidence type="ECO:0000256" key="2">
    <source>
        <dbReference type="ARBA" id="ARBA00022989"/>
    </source>
</evidence>
<sequence>MTSTATATPQPVRQATSLWVLFAVSFSHLLNDLMQALLPAVYPLLRELYALDFTQIGLITLVNQLTASFFQPLVGLYTDKYPKPFSLPIAMCSTLAGLLLLSVADSFPMLLVAAALIGLGSSIFHPEASRVSRMASGGRLGFAQSLFQVGGNVGTAIGPLLAAFIILPRGQGPVAWFAGVAILAIAVLLAVSTWYAGQNANAGPAPVLRRSAAISRQRLVGAFAVIAVLIMSKNVYMATMTSFYAFFLIERFSLDASTAQLYLFVFLGAAAAGTFIGGPIGDRVGRKMVIWVSILGPLPFTLALPYVGLETAIVFTALIGFILASAFSAIVVYAQELLPGRVGMIAGLMFGFAFGIGALGASLMGVVADRTSIEFVFRLCAFLPLAGLLTALLPDTGD</sequence>
<accession>A0A369W3D7</accession>
<dbReference type="GO" id="GO:0005886">
    <property type="term" value="C:plasma membrane"/>
    <property type="evidence" value="ECO:0007669"/>
    <property type="project" value="TreeGrafter"/>
</dbReference>
<feature type="transmembrane region" description="Helical" evidence="4">
    <location>
        <begin position="218"/>
        <end position="249"/>
    </location>
</feature>
<feature type="transmembrane region" description="Helical" evidence="4">
    <location>
        <begin position="375"/>
        <end position="393"/>
    </location>
</feature>